<evidence type="ECO:0000313" key="2">
    <source>
        <dbReference type="EMBL" id="QPH01602.1"/>
    </source>
</evidence>
<name>A0A7S9KT25_EPIFF</name>
<accession>A0A7S9KT25</accession>
<proteinExistence type="predicted"/>
<evidence type="ECO:0000313" key="3">
    <source>
        <dbReference type="Proteomes" id="UP000594364"/>
    </source>
</evidence>
<feature type="compositionally biased region" description="Polar residues" evidence="1">
    <location>
        <begin position="1"/>
        <end position="22"/>
    </location>
</feature>
<protein>
    <submittedName>
        <fullName evidence="2">Uncharacterized protein</fullName>
    </submittedName>
</protein>
<dbReference type="AlphaFoldDB" id="A0A7S9KT25"/>
<feature type="region of interest" description="Disordered" evidence="1">
    <location>
        <begin position="1"/>
        <end position="39"/>
    </location>
</feature>
<sequence>MKTINDQPQQQQCAGGKTNASKLSIPKSPNGDDSGSGCSNGHLGAERRYRNDYYSGVYQFGGEFKINFMSGDRISVKQTFNGNDGPFFIMAVEKSGIPAVHAYPYRISHCRSSWKGELWTKPSPLQIAEQFSTRHVTLAGFGSQDQSRRVGGVAETSDGFKRIQTV</sequence>
<dbReference type="Proteomes" id="UP000594364">
    <property type="component" value="Chromosome 3"/>
</dbReference>
<reference evidence="2 3" key="1">
    <citation type="journal article" date="2018" name="PLoS Genet.">
        <title>Repeat elements organise 3D genome structure and mediate transcription in the filamentous fungus Epichloe festucae.</title>
        <authorList>
            <person name="Winter D.J."/>
            <person name="Ganley A.R.D."/>
            <person name="Young C.A."/>
            <person name="Liachko I."/>
            <person name="Schardl C.L."/>
            <person name="Dupont P.Y."/>
            <person name="Berry D."/>
            <person name="Ram A."/>
            <person name="Scott B."/>
            <person name="Cox M.P."/>
        </authorList>
    </citation>
    <scope>NUCLEOTIDE SEQUENCE [LARGE SCALE GENOMIC DNA]</scope>
    <source>
        <strain evidence="2 3">Fl1</strain>
    </source>
</reference>
<dbReference type="OrthoDB" id="4221926at2759"/>
<organism evidence="2 3">
    <name type="scientific">Epichloe festucae (strain Fl1)</name>
    <dbReference type="NCBI Taxonomy" id="877507"/>
    <lineage>
        <taxon>Eukaryota</taxon>
        <taxon>Fungi</taxon>
        <taxon>Dikarya</taxon>
        <taxon>Ascomycota</taxon>
        <taxon>Pezizomycotina</taxon>
        <taxon>Sordariomycetes</taxon>
        <taxon>Hypocreomycetidae</taxon>
        <taxon>Hypocreales</taxon>
        <taxon>Clavicipitaceae</taxon>
        <taxon>Epichloe</taxon>
    </lineage>
</organism>
<keyword evidence="3" id="KW-1185">Reference proteome</keyword>
<feature type="compositionally biased region" description="Low complexity" evidence="1">
    <location>
        <begin position="28"/>
        <end position="39"/>
    </location>
</feature>
<gene>
    <name evidence="2" type="ORF">C2857_005805</name>
</gene>
<dbReference type="EMBL" id="CP031387">
    <property type="protein sequence ID" value="QPH01602.1"/>
    <property type="molecule type" value="Genomic_DNA"/>
</dbReference>
<evidence type="ECO:0000256" key="1">
    <source>
        <dbReference type="SAM" id="MobiDB-lite"/>
    </source>
</evidence>